<dbReference type="NCBIfam" id="NF041012">
    <property type="entry name" value="T4P_ComGB"/>
    <property type="match status" value="1"/>
</dbReference>
<sequence length="348" mass="40118">MGLILFTRKTKKLELAKRLIRIGRLLQQGYPMEAALSFVALHVNEHDQEQLKNVQIDLQNGIRIHEAFEHLNLPADILSFIYFYEEQGEVAEGLIQAGIVFEGREKTKSEIQKLLRYPLVLGWAGVMVLIIVQQFIVPHFQKLFVSMDSDPPALTAFFFGFLENLPLLAVSLIIFVTSLYLYYRIRIKPLSAHVKINKLLRIKFLAGFTRRIVTYYFSLQFGRLLEAGMSIQNALSIFEKQSHLPFFQHEAMLMKAELEQGESFNQMLSNRHYFSKDLAFVVENGNRTGFMASDLQNYSHILFTELEDALKKMLTLLQPIFFVGMGGFIFIVFLSVMLPMFEMIGALR</sequence>
<dbReference type="PANTHER" id="PTHR30012:SF0">
    <property type="entry name" value="TYPE II SECRETION SYSTEM PROTEIN F-RELATED"/>
    <property type="match status" value="1"/>
</dbReference>
<feature type="domain" description="Type II secretion system protein GspF" evidence="8">
    <location>
        <begin position="22"/>
        <end position="138"/>
    </location>
</feature>
<gene>
    <name evidence="9" type="ORF">J2S05_003833</name>
</gene>
<reference evidence="9 10" key="1">
    <citation type="submission" date="2023-07" db="EMBL/GenBank/DDBJ databases">
        <title>Genomic Encyclopedia of Type Strains, Phase IV (KMG-IV): sequencing the most valuable type-strain genomes for metagenomic binning, comparative biology and taxonomic classification.</title>
        <authorList>
            <person name="Goeker M."/>
        </authorList>
    </citation>
    <scope>NUCLEOTIDE SEQUENCE [LARGE SCALE GENOMIC DNA]</scope>
    <source>
        <strain evidence="9 10">DSM 19154</strain>
    </source>
</reference>
<dbReference type="Proteomes" id="UP001225034">
    <property type="component" value="Unassembled WGS sequence"/>
</dbReference>
<feature type="transmembrane region" description="Helical" evidence="7">
    <location>
        <begin position="114"/>
        <end position="136"/>
    </location>
</feature>
<feature type="transmembrane region" description="Helical" evidence="7">
    <location>
        <begin position="320"/>
        <end position="341"/>
    </location>
</feature>
<dbReference type="Gene3D" id="1.20.81.30">
    <property type="entry name" value="Type II secretion system (T2SS), domain F"/>
    <property type="match status" value="2"/>
</dbReference>
<dbReference type="InterPro" id="IPR047692">
    <property type="entry name" value="T4P_ComGB"/>
</dbReference>
<comment type="caution">
    <text evidence="9">The sequence shown here is derived from an EMBL/GenBank/DDBJ whole genome shotgun (WGS) entry which is preliminary data.</text>
</comment>
<evidence type="ECO:0000256" key="6">
    <source>
        <dbReference type="ARBA" id="ARBA00023136"/>
    </source>
</evidence>
<accession>A0ABT9YPQ2</accession>
<evidence type="ECO:0000256" key="5">
    <source>
        <dbReference type="ARBA" id="ARBA00022989"/>
    </source>
</evidence>
<evidence type="ECO:0000256" key="2">
    <source>
        <dbReference type="ARBA" id="ARBA00005745"/>
    </source>
</evidence>
<dbReference type="RefSeq" id="WP_306985529.1">
    <property type="nucleotide sequence ID" value="NZ_JAUSUA010000007.1"/>
</dbReference>
<proteinExistence type="inferred from homology"/>
<keyword evidence="6 7" id="KW-0472">Membrane</keyword>
<dbReference type="PANTHER" id="PTHR30012">
    <property type="entry name" value="GENERAL SECRETION PATHWAY PROTEIN"/>
    <property type="match status" value="1"/>
</dbReference>
<feature type="transmembrane region" description="Helical" evidence="7">
    <location>
        <begin position="156"/>
        <end position="183"/>
    </location>
</feature>
<evidence type="ECO:0000313" key="9">
    <source>
        <dbReference type="EMBL" id="MDQ0209009.1"/>
    </source>
</evidence>
<comment type="subcellular location">
    <subcellularLocation>
        <location evidence="1">Cell membrane</location>
        <topology evidence="1">Multi-pass membrane protein</topology>
    </subcellularLocation>
</comment>
<keyword evidence="5 7" id="KW-1133">Transmembrane helix</keyword>
<dbReference type="Pfam" id="PF00482">
    <property type="entry name" value="T2SSF"/>
    <property type="match status" value="2"/>
</dbReference>
<organism evidence="9 10">
    <name type="scientific">Alkalicoccobacillus murimartini</name>
    <dbReference type="NCBI Taxonomy" id="171685"/>
    <lineage>
        <taxon>Bacteria</taxon>
        <taxon>Bacillati</taxon>
        <taxon>Bacillota</taxon>
        <taxon>Bacilli</taxon>
        <taxon>Bacillales</taxon>
        <taxon>Bacillaceae</taxon>
        <taxon>Alkalicoccobacillus</taxon>
    </lineage>
</organism>
<dbReference type="InterPro" id="IPR003004">
    <property type="entry name" value="GspF/PilC"/>
</dbReference>
<comment type="similarity">
    <text evidence="2">Belongs to the GSP F family.</text>
</comment>
<evidence type="ECO:0000259" key="8">
    <source>
        <dbReference type="Pfam" id="PF00482"/>
    </source>
</evidence>
<keyword evidence="10" id="KW-1185">Reference proteome</keyword>
<protein>
    <submittedName>
        <fullName evidence="9">Competence protein ComGB</fullName>
    </submittedName>
</protein>
<evidence type="ECO:0000256" key="7">
    <source>
        <dbReference type="SAM" id="Phobius"/>
    </source>
</evidence>
<dbReference type="InterPro" id="IPR042094">
    <property type="entry name" value="T2SS_GspF_sf"/>
</dbReference>
<name>A0ABT9YPQ2_9BACI</name>
<dbReference type="EMBL" id="JAUSUA010000007">
    <property type="protein sequence ID" value="MDQ0209009.1"/>
    <property type="molecule type" value="Genomic_DNA"/>
</dbReference>
<keyword evidence="3" id="KW-1003">Cell membrane</keyword>
<keyword evidence="4 7" id="KW-0812">Transmembrane</keyword>
<evidence type="ECO:0000256" key="3">
    <source>
        <dbReference type="ARBA" id="ARBA00022475"/>
    </source>
</evidence>
<evidence type="ECO:0000313" key="10">
    <source>
        <dbReference type="Proteomes" id="UP001225034"/>
    </source>
</evidence>
<feature type="domain" description="Type II secretion system protein GspF" evidence="8">
    <location>
        <begin position="217"/>
        <end position="339"/>
    </location>
</feature>
<dbReference type="InterPro" id="IPR018076">
    <property type="entry name" value="T2SS_GspF_dom"/>
</dbReference>
<evidence type="ECO:0000256" key="4">
    <source>
        <dbReference type="ARBA" id="ARBA00022692"/>
    </source>
</evidence>
<evidence type="ECO:0000256" key="1">
    <source>
        <dbReference type="ARBA" id="ARBA00004651"/>
    </source>
</evidence>